<dbReference type="Gene3D" id="3.10.350.10">
    <property type="entry name" value="LysM domain"/>
    <property type="match status" value="1"/>
</dbReference>
<dbReference type="eggNOG" id="COG1388">
    <property type="taxonomic scope" value="Bacteria"/>
</dbReference>
<dbReference type="PROSITE" id="PS51257">
    <property type="entry name" value="PROKAR_LIPOPROTEIN"/>
    <property type="match status" value="1"/>
</dbReference>
<dbReference type="PANTHER" id="PTHR39576:SF2">
    <property type="entry name" value="ATTACHING AND EFFACING PROTEIN HOMOLOG-RELATED"/>
    <property type="match status" value="1"/>
</dbReference>
<dbReference type="InterPro" id="IPR024519">
    <property type="entry name" value="IAT_beta"/>
</dbReference>
<dbReference type="RefSeq" id="WP_050074224.1">
    <property type="nucleotide sequence ID" value="NZ_CPZJ01000018.1"/>
</dbReference>
<dbReference type="Gene3D" id="2.40.160.160">
    <property type="entry name" value="Inverse autotransporter, beta-domain"/>
    <property type="match status" value="1"/>
</dbReference>
<reference evidence="5 6" key="1">
    <citation type="submission" date="2015-03" db="EMBL/GenBank/DDBJ databases">
        <authorList>
            <person name="Murphy D."/>
        </authorList>
    </citation>
    <scope>NUCLEOTIDE SEQUENCE [LARGE SCALE GENOMIC DNA]</scope>
    <source>
        <strain evidence="5 6">BR165/97</strain>
    </source>
</reference>
<proteinExistence type="inferred from homology"/>
<name>A0A0T9MSG1_YERIN</name>
<dbReference type="GO" id="GO:0007155">
    <property type="term" value="P:cell adhesion"/>
    <property type="evidence" value="ECO:0007669"/>
    <property type="project" value="InterPro"/>
</dbReference>
<dbReference type="InterPro" id="IPR051715">
    <property type="entry name" value="Intimin-Invasin_domain"/>
</dbReference>
<evidence type="ECO:0000256" key="3">
    <source>
        <dbReference type="ARBA" id="ARBA00074571"/>
    </source>
</evidence>
<gene>
    <name evidence="5" type="ORF">ERS008530_03656</name>
</gene>
<dbReference type="InterPro" id="IPR036779">
    <property type="entry name" value="LysM_dom_sf"/>
</dbReference>
<dbReference type="PRINTS" id="PR01369">
    <property type="entry name" value="INTIMIN"/>
</dbReference>
<feature type="domain" description="LysM" evidence="4">
    <location>
        <begin position="37"/>
        <end position="83"/>
    </location>
</feature>
<evidence type="ECO:0000313" key="6">
    <source>
        <dbReference type="Proteomes" id="UP000038750"/>
    </source>
</evidence>
<accession>A0A0T9MSG1</accession>
<dbReference type="Proteomes" id="UP000038750">
    <property type="component" value="Unassembled WGS sequence"/>
</dbReference>
<dbReference type="GO" id="GO:0009279">
    <property type="term" value="C:cell outer membrane"/>
    <property type="evidence" value="ECO:0007669"/>
    <property type="project" value="TreeGrafter"/>
</dbReference>
<evidence type="ECO:0000256" key="2">
    <source>
        <dbReference type="ARBA" id="ARBA00057597"/>
    </source>
</evidence>
<evidence type="ECO:0000259" key="4">
    <source>
        <dbReference type="PROSITE" id="PS51782"/>
    </source>
</evidence>
<dbReference type="OrthoDB" id="8320584at2"/>
<dbReference type="InterPro" id="IPR018392">
    <property type="entry name" value="LysM"/>
</dbReference>
<dbReference type="PANTHER" id="PTHR39576">
    <property type="entry name" value="ATTACHING AND EFFACING PROTEIN HOMOLOG-RELATED-RELATED"/>
    <property type="match status" value="1"/>
</dbReference>
<dbReference type="Pfam" id="PF11924">
    <property type="entry name" value="IAT_beta"/>
    <property type="match status" value="1"/>
</dbReference>
<sequence>MKKPIRLSIIATLLIGGGVLSCGLIPEMGYAESSPTRIYTVESRTSLYQIALQSGLDLRTLRKLNNGSLDKRDELNAGESLLLPANSPLFPLDPLAGKAIASNLPELGMGNDPVPLVSSGEQKTAAAAHAVGAQNWNNMTSDQMKNQAESWAKGQAKAQVVDPLRQQAQELLGKFGKAQVNLAVDDNGSLSKSAFSLFSPWYENDAMVAFSQVGVHRQDNRMIGNLGAGVRFDQGDWLFGANTFLDQDISRNHSRLGLGLEWWADNLKLASNYYHPLTGWKDSKDFDDYLERPARGFDVRAQGYLPAYQQLGASAVYEQYYGDEVALFGKDNLQKDPHAVTVGVDYTPFPLATLKVSHKMGKDGKNNTELGLQVSYQIGTALEKQLDPGNVAAMRSLKGSRYDLVDRNYDIVLEYKEKAVLSLDLAAVPATLLEGDVYMMQPLVRSKYRITSVSWHGDAVPLLLVPTAGANNPQGWQITLPAWDATPGATNLYTLSISIVDEKGHQATSNDVEIRVGQQRLGRLFIDGDSAMPATGLDADAVKLSAHLEDHQGKSINDAALAPVWVARSLYSGAVVPLVTGPTCPTDEDGFPDACLRVVHTATEVRDGITYYVSSLISNQPGTFIITTDLGAYGVTNAKTITFTSASPMETVVARAEIRDPAGEDLLTTHNAPQVGVTYTVVLFDENDVDVTETLPADEVHWALDGTNTAGCAITLDNHDTGMTGYTFTPRPNASSNSGVVCGDQGFGLKVNY</sequence>
<dbReference type="FunFam" id="2.40.160.160:FF:000001">
    <property type="entry name" value="Intimin-like inverse autotransporter SinH"/>
    <property type="match status" value="1"/>
</dbReference>
<dbReference type="EMBL" id="CPZJ01000018">
    <property type="protein sequence ID" value="CNG39784.1"/>
    <property type="molecule type" value="Genomic_DNA"/>
</dbReference>
<dbReference type="CDD" id="cd00118">
    <property type="entry name" value="LysM"/>
    <property type="match status" value="1"/>
</dbReference>
<dbReference type="PROSITE" id="PS51782">
    <property type="entry name" value="LYSM"/>
    <property type="match status" value="1"/>
</dbReference>
<dbReference type="InterPro" id="IPR003535">
    <property type="entry name" value="Intimin/invasin_bac"/>
</dbReference>
<dbReference type="InterPro" id="IPR038177">
    <property type="entry name" value="IAT_beta_sf"/>
</dbReference>
<dbReference type="AlphaFoldDB" id="A0A0T9MSG1"/>
<protein>
    <recommendedName>
        <fullName evidence="3">Invasin</fullName>
    </recommendedName>
</protein>
<dbReference type="SMART" id="SM00257">
    <property type="entry name" value="LysM"/>
    <property type="match status" value="1"/>
</dbReference>
<comment type="function">
    <text evidence="2">Invasin is a protein that allows enteric bacteria to penetrate cultured mammalian cells. The entry of invasin in the cell is mediated by binding several beta-1 chain integrins.</text>
</comment>
<dbReference type="STRING" id="631.CH53_761"/>
<evidence type="ECO:0000256" key="1">
    <source>
        <dbReference type="ARBA" id="ARBA00010116"/>
    </source>
</evidence>
<organism evidence="5 6">
    <name type="scientific">Yersinia intermedia</name>
    <dbReference type="NCBI Taxonomy" id="631"/>
    <lineage>
        <taxon>Bacteria</taxon>
        <taxon>Pseudomonadati</taxon>
        <taxon>Pseudomonadota</taxon>
        <taxon>Gammaproteobacteria</taxon>
        <taxon>Enterobacterales</taxon>
        <taxon>Yersiniaceae</taxon>
        <taxon>Yersinia</taxon>
    </lineage>
</organism>
<evidence type="ECO:0000313" key="5">
    <source>
        <dbReference type="EMBL" id="CNG39784.1"/>
    </source>
</evidence>
<comment type="similarity">
    <text evidence="1">Belongs to the intimin/invasin family.</text>
</comment>